<evidence type="ECO:0000256" key="1">
    <source>
        <dbReference type="SAM" id="MobiDB-lite"/>
    </source>
</evidence>
<organism evidence="2 3">
    <name type="scientific">Streptomyces chattanoogensis</name>
    <dbReference type="NCBI Taxonomy" id="66876"/>
    <lineage>
        <taxon>Bacteria</taxon>
        <taxon>Bacillati</taxon>
        <taxon>Actinomycetota</taxon>
        <taxon>Actinomycetes</taxon>
        <taxon>Kitasatosporales</taxon>
        <taxon>Streptomycetaceae</taxon>
        <taxon>Streptomyces</taxon>
    </lineage>
</organism>
<reference evidence="3" key="1">
    <citation type="submission" date="2015-07" db="EMBL/GenBank/DDBJ databases">
        <authorList>
            <person name="Ju K.-S."/>
            <person name="Doroghazi J.R."/>
            <person name="Metcalf W.W."/>
        </authorList>
    </citation>
    <scope>NUCLEOTIDE SEQUENCE [LARGE SCALE GENOMIC DNA]</scope>
    <source>
        <strain evidence="3">NRRL ISP-5002</strain>
    </source>
</reference>
<dbReference type="AlphaFoldDB" id="A0A0N0XUU0"/>
<keyword evidence="3" id="KW-1185">Reference proteome</keyword>
<dbReference type="Proteomes" id="UP000037982">
    <property type="component" value="Unassembled WGS sequence"/>
</dbReference>
<dbReference type="PATRIC" id="fig|66876.3.peg.3945"/>
<gene>
    <name evidence="2" type="ORF">ADL29_18050</name>
</gene>
<proteinExistence type="predicted"/>
<evidence type="ECO:0000313" key="2">
    <source>
        <dbReference type="EMBL" id="KPC62718.1"/>
    </source>
</evidence>
<feature type="compositionally biased region" description="Pro residues" evidence="1">
    <location>
        <begin position="160"/>
        <end position="173"/>
    </location>
</feature>
<dbReference type="EMBL" id="LGKG01000137">
    <property type="protein sequence ID" value="KPC62718.1"/>
    <property type="molecule type" value="Genomic_DNA"/>
</dbReference>
<name>A0A0N0XUU0_9ACTN</name>
<protein>
    <submittedName>
        <fullName evidence="2">Uncharacterized protein</fullName>
    </submittedName>
</protein>
<feature type="region of interest" description="Disordered" evidence="1">
    <location>
        <begin position="152"/>
        <end position="173"/>
    </location>
</feature>
<accession>A0A0N0XUU0</accession>
<evidence type="ECO:0000313" key="3">
    <source>
        <dbReference type="Proteomes" id="UP000037982"/>
    </source>
</evidence>
<sequence length="173" mass="18644">MIGELQRLASRFKDASRQLALLDDTGHVPASPDFSALIHHAEAAQALSRDVVQLTSGFARTAHSTNRAGSTVLGHLAIAATMSCSAAPLFAQTAEAALALPRSHGTVDRQQKEGRMVLDHATARAYLRRASESLSDAVKELHGHLDFHRFFPASMRQGPATPPPPPRQSPRTR</sequence>
<comment type="caution">
    <text evidence="2">The sequence shown here is derived from an EMBL/GenBank/DDBJ whole genome shotgun (WGS) entry which is preliminary data.</text>
</comment>